<dbReference type="GO" id="GO:0016020">
    <property type="term" value="C:membrane"/>
    <property type="evidence" value="ECO:0007669"/>
    <property type="project" value="UniProtKB-SubCell"/>
</dbReference>
<dbReference type="Pfam" id="PF13947">
    <property type="entry name" value="GUB_WAK_bind"/>
    <property type="match status" value="1"/>
</dbReference>
<evidence type="ECO:0000259" key="7">
    <source>
        <dbReference type="Pfam" id="PF13947"/>
    </source>
</evidence>
<proteinExistence type="predicted"/>
<evidence type="ECO:0000313" key="9">
    <source>
        <dbReference type="EMBL" id="KAL3527018.1"/>
    </source>
</evidence>
<evidence type="ECO:0000256" key="5">
    <source>
        <dbReference type="ARBA" id="ARBA00047899"/>
    </source>
</evidence>
<evidence type="ECO:0000256" key="2">
    <source>
        <dbReference type="ARBA" id="ARBA00012513"/>
    </source>
</evidence>
<dbReference type="EMBL" id="JBJUIK010000005">
    <property type="protein sequence ID" value="KAL3527018.1"/>
    <property type="molecule type" value="Genomic_DNA"/>
</dbReference>
<dbReference type="InterPro" id="IPR025287">
    <property type="entry name" value="WAK_GUB"/>
</dbReference>
<dbReference type="PANTHER" id="PTHR33138:SF11">
    <property type="entry name" value="KINASE-LIKE PROTEIN"/>
    <property type="match status" value="1"/>
</dbReference>
<dbReference type="Proteomes" id="UP001630127">
    <property type="component" value="Unassembled WGS sequence"/>
</dbReference>
<comment type="catalytic activity">
    <reaction evidence="5">
        <text>L-threonyl-[protein] + ATP = O-phospho-L-threonyl-[protein] + ADP + H(+)</text>
        <dbReference type="Rhea" id="RHEA:46608"/>
        <dbReference type="Rhea" id="RHEA-COMP:11060"/>
        <dbReference type="Rhea" id="RHEA-COMP:11605"/>
        <dbReference type="ChEBI" id="CHEBI:15378"/>
        <dbReference type="ChEBI" id="CHEBI:30013"/>
        <dbReference type="ChEBI" id="CHEBI:30616"/>
        <dbReference type="ChEBI" id="CHEBI:61977"/>
        <dbReference type="ChEBI" id="CHEBI:456216"/>
        <dbReference type="EC" id="2.7.11.1"/>
    </reaction>
</comment>
<dbReference type="Pfam" id="PF14380">
    <property type="entry name" value="WAK_assoc"/>
    <property type="match status" value="1"/>
</dbReference>
<dbReference type="GO" id="GO:0004674">
    <property type="term" value="F:protein serine/threonine kinase activity"/>
    <property type="evidence" value="ECO:0007669"/>
    <property type="project" value="UniProtKB-EC"/>
</dbReference>
<evidence type="ECO:0000256" key="6">
    <source>
        <dbReference type="ARBA" id="ARBA00048679"/>
    </source>
</evidence>
<evidence type="ECO:0000313" key="10">
    <source>
        <dbReference type="Proteomes" id="UP001630127"/>
    </source>
</evidence>
<keyword evidence="3" id="KW-0732">Signal</keyword>
<reference evidence="9 10" key="1">
    <citation type="submission" date="2024-11" db="EMBL/GenBank/DDBJ databases">
        <title>A near-complete genome assembly of Cinchona calisaya.</title>
        <authorList>
            <person name="Lian D.C."/>
            <person name="Zhao X.W."/>
            <person name="Wei L."/>
        </authorList>
    </citation>
    <scope>NUCLEOTIDE SEQUENCE [LARGE SCALE GENOMIC DNA]</scope>
    <source>
        <tissue evidence="9">Nenye</tissue>
    </source>
</reference>
<evidence type="ECO:0000259" key="8">
    <source>
        <dbReference type="Pfam" id="PF14380"/>
    </source>
</evidence>
<evidence type="ECO:0000256" key="3">
    <source>
        <dbReference type="ARBA" id="ARBA00022729"/>
    </source>
</evidence>
<comment type="caution">
    <text evidence="9">The sequence shown here is derived from an EMBL/GenBank/DDBJ whole genome shotgun (WGS) entry which is preliminary data.</text>
</comment>
<evidence type="ECO:0000256" key="1">
    <source>
        <dbReference type="ARBA" id="ARBA00004167"/>
    </source>
</evidence>
<feature type="domain" description="Wall-associated receptor kinase C-terminal" evidence="8">
    <location>
        <begin position="175"/>
        <end position="245"/>
    </location>
</feature>
<organism evidence="9 10">
    <name type="scientific">Cinchona calisaya</name>
    <dbReference type="NCBI Taxonomy" id="153742"/>
    <lineage>
        <taxon>Eukaryota</taxon>
        <taxon>Viridiplantae</taxon>
        <taxon>Streptophyta</taxon>
        <taxon>Embryophyta</taxon>
        <taxon>Tracheophyta</taxon>
        <taxon>Spermatophyta</taxon>
        <taxon>Magnoliopsida</taxon>
        <taxon>eudicotyledons</taxon>
        <taxon>Gunneridae</taxon>
        <taxon>Pentapetalae</taxon>
        <taxon>asterids</taxon>
        <taxon>lamiids</taxon>
        <taxon>Gentianales</taxon>
        <taxon>Rubiaceae</taxon>
        <taxon>Cinchonoideae</taxon>
        <taxon>Cinchoneae</taxon>
        <taxon>Cinchona</taxon>
    </lineage>
</organism>
<sequence length="287" mass="32011">MKSLFLHLKPPFPVLFHIILSSCFIHFRAVLCNNTEWYTSCTNLFNCGGITGVDYPFWGGDRPQECGHAGLELTCENDIPTIEIMDVKYRVLEIDPNNQILRIKRQDFSINDICPENFINTTLDSNLFEFSSGYVNLTIQYGCPPLNIHVPAQLICQINRITYQNCYIIPGAQGPGTCRASIFFPIPSTAFGGISQELSLLGQVIERGFEVRWKMDSTLCNECRNSSGSCGFDLKSNRFTCLCPGNQPSGYYGCVTVSAYSELGVVGGNGAALVFRRNKFLFVHGFD</sequence>
<evidence type="ECO:0000256" key="4">
    <source>
        <dbReference type="ARBA" id="ARBA00023180"/>
    </source>
</evidence>
<dbReference type="AlphaFoldDB" id="A0ABD3A757"/>
<feature type="domain" description="Wall-associated receptor kinase galacturonan-binding" evidence="7">
    <location>
        <begin position="41"/>
        <end position="105"/>
    </location>
</feature>
<accession>A0ABD3A757</accession>
<keyword evidence="4" id="KW-0325">Glycoprotein</keyword>
<gene>
    <name evidence="9" type="ORF">ACH5RR_011674</name>
</gene>
<comment type="catalytic activity">
    <reaction evidence="6">
        <text>L-seryl-[protein] + ATP = O-phospho-L-seryl-[protein] + ADP + H(+)</text>
        <dbReference type="Rhea" id="RHEA:17989"/>
        <dbReference type="Rhea" id="RHEA-COMP:9863"/>
        <dbReference type="Rhea" id="RHEA-COMP:11604"/>
        <dbReference type="ChEBI" id="CHEBI:15378"/>
        <dbReference type="ChEBI" id="CHEBI:29999"/>
        <dbReference type="ChEBI" id="CHEBI:30616"/>
        <dbReference type="ChEBI" id="CHEBI:83421"/>
        <dbReference type="ChEBI" id="CHEBI:456216"/>
        <dbReference type="EC" id="2.7.11.1"/>
    </reaction>
</comment>
<keyword evidence="10" id="KW-1185">Reference proteome</keyword>
<comment type="subcellular location">
    <subcellularLocation>
        <location evidence="1">Membrane</location>
        <topology evidence="1">Single-pass membrane protein</topology>
    </subcellularLocation>
</comment>
<dbReference type="EC" id="2.7.11.1" evidence="2"/>
<name>A0ABD3A757_9GENT</name>
<dbReference type="PROSITE" id="PS51257">
    <property type="entry name" value="PROKAR_LIPOPROTEIN"/>
    <property type="match status" value="1"/>
</dbReference>
<protein>
    <recommendedName>
        <fullName evidence="2">non-specific serine/threonine protein kinase</fullName>
        <ecNumber evidence="2">2.7.11.1</ecNumber>
    </recommendedName>
</protein>
<dbReference type="InterPro" id="IPR032872">
    <property type="entry name" value="WAK_assoc_C"/>
</dbReference>
<dbReference type="PANTHER" id="PTHR33138">
    <property type="entry name" value="OS01G0690200 PROTEIN"/>
    <property type="match status" value="1"/>
</dbReference>